<feature type="domain" description="Transthyretin/hydroxyisourate hydrolase" evidence="12">
    <location>
        <begin position="17"/>
        <end position="127"/>
    </location>
</feature>
<dbReference type="InterPro" id="IPR014306">
    <property type="entry name" value="Hydroxyisourate_hydrolase"/>
</dbReference>
<dbReference type="Gene3D" id="2.60.40.180">
    <property type="entry name" value="Transthyretin/hydroxyisourate hydrolase domain"/>
    <property type="match status" value="1"/>
</dbReference>
<feature type="binding site" evidence="9">
    <location>
        <position position="124"/>
    </location>
    <ligand>
        <name>substrate</name>
    </ligand>
</feature>
<feature type="chain" id="PRO_5016929315" description="5-hydroxyisourate hydrolase" evidence="11">
    <location>
        <begin position="21"/>
        <end position="127"/>
    </location>
</feature>
<feature type="binding site" evidence="9">
    <location>
        <position position="25"/>
    </location>
    <ligand>
        <name>substrate</name>
    </ligand>
</feature>
<keyword evidence="7 10" id="KW-0659">Purine metabolism</keyword>
<evidence type="ECO:0000256" key="8">
    <source>
        <dbReference type="ARBA" id="ARBA00022801"/>
    </source>
</evidence>
<evidence type="ECO:0000256" key="11">
    <source>
        <dbReference type="SAM" id="SignalP"/>
    </source>
</evidence>
<comment type="function">
    <text evidence="2">Catalyzes the hydrolysis of 5-hydroxyisourate (HIU) to 2-oxo-4-hydroxy-4-carboxy-5-ureidoimidazoline (OHCU).</text>
</comment>
<dbReference type="Pfam" id="PF00576">
    <property type="entry name" value="Transthyretin"/>
    <property type="match status" value="1"/>
</dbReference>
<dbReference type="PANTHER" id="PTHR10395:SF7">
    <property type="entry name" value="5-HYDROXYISOURATE HYDROLASE"/>
    <property type="match status" value="1"/>
</dbReference>
<reference evidence="13 14" key="1">
    <citation type="submission" date="2018-06" db="EMBL/GenBank/DDBJ databases">
        <authorList>
            <consortium name="Pathogen Informatics"/>
            <person name="Doyle S."/>
        </authorList>
    </citation>
    <scope>NUCLEOTIDE SEQUENCE [LARGE SCALE GENOMIC DNA]</scope>
    <source>
        <strain evidence="13 14">NCTC11645</strain>
    </source>
</reference>
<evidence type="ECO:0000259" key="12">
    <source>
        <dbReference type="SMART" id="SM00095"/>
    </source>
</evidence>
<evidence type="ECO:0000256" key="5">
    <source>
        <dbReference type="ARBA" id="ARBA00012609"/>
    </source>
</evidence>
<dbReference type="GO" id="GO:0006144">
    <property type="term" value="P:purine nucleobase metabolic process"/>
    <property type="evidence" value="ECO:0007669"/>
    <property type="project" value="UniProtKB-KW"/>
</dbReference>
<evidence type="ECO:0000256" key="1">
    <source>
        <dbReference type="ARBA" id="ARBA00001043"/>
    </source>
</evidence>
<evidence type="ECO:0000256" key="7">
    <source>
        <dbReference type="ARBA" id="ARBA00022631"/>
    </source>
</evidence>
<dbReference type="Proteomes" id="UP000254512">
    <property type="component" value="Unassembled WGS sequence"/>
</dbReference>
<evidence type="ECO:0000313" key="13">
    <source>
        <dbReference type="EMBL" id="STO57893.1"/>
    </source>
</evidence>
<organism evidence="13 14">
    <name type="scientific">Grimontia hollisae</name>
    <name type="common">Vibrio hollisae</name>
    <dbReference type="NCBI Taxonomy" id="673"/>
    <lineage>
        <taxon>Bacteria</taxon>
        <taxon>Pseudomonadati</taxon>
        <taxon>Pseudomonadota</taxon>
        <taxon>Gammaproteobacteria</taxon>
        <taxon>Vibrionales</taxon>
        <taxon>Vibrionaceae</taxon>
        <taxon>Grimontia</taxon>
    </lineage>
</organism>
<dbReference type="AlphaFoldDB" id="A0A377HPC5"/>
<keyword evidence="8 10" id="KW-0378">Hydrolase</keyword>
<feature type="signal peptide" evidence="11">
    <location>
        <begin position="1"/>
        <end position="20"/>
    </location>
</feature>
<comment type="catalytic activity">
    <reaction evidence="1 10">
        <text>5-hydroxyisourate + H2O = 5-hydroxy-2-oxo-4-ureido-2,5-dihydro-1H-imidazole-5-carboxylate + H(+)</text>
        <dbReference type="Rhea" id="RHEA:23736"/>
        <dbReference type="ChEBI" id="CHEBI:15377"/>
        <dbReference type="ChEBI" id="CHEBI:15378"/>
        <dbReference type="ChEBI" id="CHEBI:18072"/>
        <dbReference type="ChEBI" id="CHEBI:58639"/>
        <dbReference type="EC" id="3.5.2.17"/>
    </reaction>
</comment>
<dbReference type="CDD" id="cd05822">
    <property type="entry name" value="TLP_HIUase"/>
    <property type="match status" value="1"/>
</dbReference>
<dbReference type="PRINTS" id="PR00189">
    <property type="entry name" value="TRNSTHYRETIN"/>
</dbReference>
<evidence type="ECO:0000256" key="4">
    <source>
        <dbReference type="ARBA" id="ARBA00011881"/>
    </source>
</evidence>
<dbReference type="RefSeq" id="WP_115659927.1">
    <property type="nucleotide sequence ID" value="NZ_CP046851.1"/>
</dbReference>
<feature type="binding site" evidence="9">
    <location>
        <position position="63"/>
    </location>
    <ligand>
        <name>substrate</name>
    </ligand>
</feature>
<dbReference type="GO" id="GO:0033971">
    <property type="term" value="F:hydroxyisourate hydrolase activity"/>
    <property type="evidence" value="ECO:0007669"/>
    <property type="project" value="UniProtKB-EC"/>
</dbReference>
<accession>A0A377HPC5</accession>
<dbReference type="InterPro" id="IPR036817">
    <property type="entry name" value="Transthyretin/HIU_hydrolase_sf"/>
</dbReference>
<dbReference type="InterPro" id="IPR023416">
    <property type="entry name" value="Transthyretin/HIU_hydrolase_d"/>
</dbReference>
<dbReference type="SMART" id="SM00095">
    <property type="entry name" value="TR_THY"/>
    <property type="match status" value="1"/>
</dbReference>
<name>A0A377HPC5_GRIHO</name>
<dbReference type="PANTHER" id="PTHR10395">
    <property type="entry name" value="URICASE AND TRANSTHYRETIN-RELATED"/>
    <property type="match status" value="1"/>
</dbReference>
<dbReference type="SUPFAM" id="SSF49472">
    <property type="entry name" value="Transthyretin (synonym: prealbumin)"/>
    <property type="match status" value="1"/>
</dbReference>
<dbReference type="EMBL" id="UGHD01000002">
    <property type="protein sequence ID" value="STO57893.1"/>
    <property type="molecule type" value="Genomic_DNA"/>
</dbReference>
<comment type="subunit">
    <text evidence="4 10">Homotetramer.</text>
</comment>
<evidence type="ECO:0000256" key="10">
    <source>
        <dbReference type="RuleBase" id="RU361270"/>
    </source>
</evidence>
<evidence type="ECO:0000313" key="14">
    <source>
        <dbReference type="Proteomes" id="UP000254512"/>
    </source>
</evidence>
<dbReference type="EC" id="3.5.2.17" evidence="5 10"/>
<protein>
    <recommendedName>
        <fullName evidence="6 10">5-hydroxyisourate hydrolase</fullName>
        <shortName evidence="10">HIU hydrolase</shortName>
        <shortName evidence="10">HIUHase</shortName>
        <ecNumber evidence="5 10">3.5.2.17</ecNumber>
    </recommendedName>
</protein>
<keyword evidence="11" id="KW-0732">Signal</keyword>
<dbReference type="NCBIfam" id="TIGR02962">
    <property type="entry name" value="hdxy_isourate"/>
    <property type="match status" value="1"/>
</dbReference>
<dbReference type="PROSITE" id="PS00768">
    <property type="entry name" value="TRANSTHYRETIN_1"/>
    <property type="match status" value="1"/>
</dbReference>
<evidence type="ECO:0000256" key="2">
    <source>
        <dbReference type="ARBA" id="ARBA00002704"/>
    </source>
</evidence>
<proteinExistence type="inferred from homology"/>
<sequence length="127" mass="14498">MKLTAALLTLTTVVSTSALADISVHVLDTNKGMPGRNIEVSLYENVGDNWKLIDKQTTDENGRVKKFDFGESLNYRVVFDVKQFFSSQNVDAFYEQIPVDFKIKNKNEHYHIPLLLSPYAYSTYRGN</sequence>
<evidence type="ECO:0000256" key="3">
    <source>
        <dbReference type="ARBA" id="ARBA00009850"/>
    </source>
</evidence>
<dbReference type="STRING" id="673.AL542_15035"/>
<dbReference type="InterPro" id="IPR023418">
    <property type="entry name" value="Thyroxine_BS"/>
</dbReference>
<dbReference type="InterPro" id="IPR000895">
    <property type="entry name" value="Transthyretin/HIU_hydrolase"/>
</dbReference>
<gene>
    <name evidence="13" type="primary">hiuH</name>
    <name evidence="13" type="ORF">NCTC11645_02297</name>
</gene>
<comment type="similarity">
    <text evidence="3 10">Belongs to the transthyretin family. 5-hydroxyisourate hydrolase subfamily.</text>
</comment>
<evidence type="ECO:0000256" key="6">
    <source>
        <dbReference type="ARBA" id="ARBA00017539"/>
    </source>
</evidence>
<evidence type="ECO:0000256" key="9">
    <source>
        <dbReference type="PIRSR" id="PIRSR600895-51"/>
    </source>
</evidence>